<sequence length="107" mass="10996">MNDDYLFHYYQGIAHAQPPHTYPTNICSCRRISTTAIAAAAASSPLTPAICPGIRSERLLPTSPTAATKASPPSSIPSSATTAATAATTSADASPRRGADHQSSSPN</sequence>
<evidence type="ECO:0000313" key="3">
    <source>
        <dbReference type="Proteomes" id="UP000054248"/>
    </source>
</evidence>
<dbReference type="AlphaFoldDB" id="A0A0C3QMB6"/>
<dbReference type="Proteomes" id="UP000054248">
    <property type="component" value="Unassembled WGS sequence"/>
</dbReference>
<gene>
    <name evidence="2" type="ORF">M407DRAFT_174443</name>
</gene>
<organism evidence="2 3">
    <name type="scientific">Tulasnella calospora MUT 4182</name>
    <dbReference type="NCBI Taxonomy" id="1051891"/>
    <lineage>
        <taxon>Eukaryota</taxon>
        <taxon>Fungi</taxon>
        <taxon>Dikarya</taxon>
        <taxon>Basidiomycota</taxon>
        <taxon>Agaricomycotina</taxon>
        <taxon>Agaricomycetes</taxon>
        <taxon>Cantharellales</taxon>
        <taxon>Tulasnellaceae</taxon>
        <taxon>Tulasnella</taxon>
    </lineage>
</organism>
<evidence type="ECO:0000313" key="2">
    <source>
        <dbReference type="EMBL" id="KIO28951.1"/>
    </source>
</evidence>
<evidence type="ECO:0000256" key="1">
    <source>
        <dbReference type="SAM" id="MobiDB-lite"/>
    </source>
</evidence>
<reference evidence="3" key="2">
    <citation type="submission" date="2015-01" db="EMBL/GenBank/DDBJ databases">
        <title>Evolutionary Origins and Diversification of the Mycorrhizal Mutualists.</title>
        <authorList>
            <consortium name="DOE Joint Genome Institute"/>
            <consortium name="Mycorrhizal Genomics Consortium"/>
            <person name="Kohler A."/>
            <person name="Kuo A."/>
            <person name="Nagy L.G."/>
            <person name="Floudas D."/>
            <person name="Copeland A."/>
            <person name="Barry K.W."/>
            <person name="Cichocki N."/>
            <person name="Veneault-Fourrey C."/>
            <person name="LaButti K."/>
            <person name="Lindquist E.A."/>
            <person name="Lipzen A."/>
            <person name="Lundell T."/>
            <person name="Morin E."/>
            <person name="Murat C."/>
            <person name="Riley R."/>
            <person name="Ohm R."/>
            <person name="Sun H."/>
            <person name="Tunlid A."/>
            <person name="Henrissat B."/>
            <person name="Grigoriev I.V."/>
            <person name="Hibbett D.S."/>
            <person name="Martin F."/>
        </authorList>
    </citation>
    <scope>NUCLEOTIDE SEQUENCE [LARGE SCALE GENOMIC DNA]</scope>
    <source>
        <strain evidence="3">MUT 4182</strain>
    </source>
</reference>
<name>A0A0C3QMB6_9AGAM</name>
<feature type="compositionally biased region" description="Low complexity" evidence="1">
    <location>
        <begin position="61"/>
        <end position="93"/>
    </location>
</feature>
<dbReference type="HOGENOM" id="CLU_2211908_0_0_1"/>
<reference evidence="2 3" key="1">
    <citation type="submission" date="2014-04" db="EMBL/GenBank/DDBJ databases">
        <authorList>
            <consortium name="DOE Joint Genome Institute"/>
            <person name="Kuo A."/>
            <person name="Girlanda M."/>
            <person name="Perotto S."/>
            <person name="Kohler A."/>
            <person name="Nagy L.G."/>
            <person name="Floudas D."/>
            <person name="Copeland A."/>
            <person name="Barry K.W."/>
            <person name="Cichocki N."/>
            <person name="Veneault-Fourrey C."/>
            <person name="LaButti K."/>
            <person name="Lindquist E.A."/>
            <person name="Lipzen A."/>
            <person name="Lundell T."/>
            <person name="Morin E."/>
            <person name="Murat C."/>
            <person name="Sun H."/>
            <person name="Tunlid A."/>
            <person name="Henrissat B."/>
            <person name="Grigoriev I.V."/>
            <person name="Hibbett D.S."/>
            <person name="Martin F."/>
            <person name="Nordberg H.P."/>
            <person name="Cantor M.N."/>
            <person name="Hua S.X."/>
        </authorList>
    </citation>
    <scope>NUCLEOTIDE SEQUENCE [LARGE SCALE GENOMIC DNA]</scope>
    <source>
        <strain evidence="2 3">MUT 4182</strain>
    </source>
</reference>
<accession>A0A0C3QMB6</accession>
<keyword evidence="3" id="KW-1185">Reference proteome</keyword>
<protein>
    <submittedName>
        <fullName evidence="2">Uncharacterized protein</fullName>
    </submittedName>
</protein>
<proteinExistence type="predicted"/>
<dbReference type="EMBL" id="KN822988">
    <property type="protein sequence ID" value="KIO28951.1"/>
    <property type="molecule type" value="Genomic_DNA"/>
</dbReference>
<feature type="region of interest" description="Disordered" evidence="1">
    <location>
        <begin position="60"/>
        <end position="107"/>
    </location>
</feature>